<feature type="transmembrane region" description="Helical" evidence="4">
    <location>
        <begin position="37"/>
        <end position="55"/>
    </location>
</feature>
<dbReference type="PANTHER" id="PTHR43280">
    <property type="entry name" value="ARAC-FAMILY TRANSCRIPTIONAL REGULATOR"/>
    <property type="match status" value="1"/>
</dbReference>
<keyword evidence="7" id="KW-1185">Reference proteome</keyword>
<name>A0A7J5AT01_9FLAO</name>
<keyword evidence="2" id="KW-0238">DNA-binding</keyword>
<evidence type="ECO:0000256" key="3">
    <source>
        <dbReference type="ARBA" id="ARBA00023163"/>
    </source>
</evidence>
<dbReference type="EMBL" id="WAAU01000003">
    <property type="protein sequence ID" value="KAB1160768.1"/>
    <property type="molecule type" value="Genomic_DNA"/>
</dbReference>
<feature type="domain" description="HTH araC/xylS-type" evidence="5">
    <location>
        <begin position="255"/>
        <end position="358"/>
    </location>
</feature>
<reference evidence="6 7" key="1">
    <citation type="submission" date="2019-09" db="EMBL/GenBank/DDBJ databases">
        <authorList>
            <person name="Cao W.R."/>
        </authorList>
    </citation>
    <scope>NUCLEOTIDE SEQUENCE [LARGE SCALE GENOMIC DNA]</scope>
    <source>
        <strain evidence="7">a4</strain>
    </source>
</reference>
<dbReference type="PROSITE" id="PS01124">
    <property type="entry name" value="HTH_ARAC_FAMILY_2"/>
    <property type="match status" value="1"/>
</dbReference>
<dbReference type="AlphaFoldDB" id="A0A7J5AT01"/>
<keyword evidence="4" id="KW-1133">Transmembrane helix</keyword>
<sequence>MVVSYLEVFTLIAIVHCFVLSLVILFSKFLRSSTNRYLGITLIIISIIGMNNWFWDLNKNPVIIQFLDFFLWQFLYPVTLLLFFYKATKSSIYKRTKALLFLPFVVLTICNIIVSLENIYGLYKLPFITKDSVSFFYKAISLCSIIFPFIVLLPSFWLLFVKTQKSTIKWLRVFWVIFALIEIYGFLLEFHRFLYLERKSLNYLWIGVSLLMYWIIYIGIYRFKLSNEQYEIREYLKTKKVNATNEVIENPIIKEFIRLLSDEHIHRNSQLNRDFVAEKLGISPGYLSQLIKESPYKSFSDIVNKYRIEDVKEMLIDSGFSNYSLLAIGLEVGFNSKATFFNAFKKYTGITPSEYQKQYK</sequence>
<organism evidence="6 7">
    <name type="scientific">Tenacibaculum aiptasiae</name>
    <dbReference type="NCBI Taxonomy" id="426481"/>
    <lineage>
        <taxon>Bacteria</taxon>
        <taxon>Pseudomonadati</taxon>
        <taxon>Bacteroidota</taxon>
        <taxon>Flavobacteriia</taxon>
        <taxon>Flavobacteriales</taxon>
        <taxon>Flavobacteriaceae</taxon>
        <taxon>Tenacibaculum</taxon>
    </lineage>
</organism>
<evidence type="ECO:0000313" key="6">
    <source>
        <dbReference type="EMBL" id="KAB1160768.1"/>
    </source>
</evidence>
<dbReference type="PROSITE" id="PS00041">
    <property type="entry name" value="HTH_ARAC_FAMILY_1"/>
    <property type="match status" value="1"/>
</dbReference>
<dbReference type="InterPro" id="IPR020449">
    <property type="entry name" value="Tscrpt_reg_AraC-type_HTH"/>
</dbReference>
<evidence type="ECO:0000256" key="1">
    <source>
        <dbReference type="ARBA" id="ARBA00023015"/>
    </source>
</evidence>
<keyword evidence="1" id="KW-0805">Transcription regulation</keyword>
<evidence type="ECO:0000313" key="7">
    <source>
        <dbReference type="Proteomes" id="UP000467305"/>
    </source>
</evidence>
<keyword evidence="4" id="KW-0472">Membrane</keyword>
<feature type="transmembrane region" description="Helical" evidence="4">
    <location>
        <begin position="136"/>
        <end position="161"/>
    </location>
</feature>
<dbReference type="Gene3D" id="1.10.10.60">
    <property type="entry name" value="Homeodomain-like"/>
    <property type="match status" value="2"/>
</dbReference>
<dbReference type="Pfam" id="PF12833">
    <property type="entry name" value="HTH_18"/>
    <property type="match status" value="1"/>
</dbReference>
<evidence type="ECO:0000259" key="5">
    <source>
        <dbReference type="PROSITE" id="PS01124"/>
    </source>
</evidence>
<feature type="transmembrane region" description="Helical" evidence="4">
    <location>
        <begin position="97"/>
        <end position="116"/>
    </location>
</feature>
<accession>A0A7J5AT01</accession>
<keyword evidence="4" id="KW-0812">Transmembrane</keyword>
<dbReference type="OrthoDB" id="9779074at2"/>
<feature type="transmembrane region" description="Helical" evidence="4">
    <location>
        <begin position="203"/>
        <end position="223"/>
    </location>
</feature>
<keyword evidence="3" id="KW-0804">Transcription</keyword>
<gene>
    <name evidence="6" type="ORF">F7018_02520</name>
</gene>
<dbReference type="SUPFAM" id="SSF46689">
    <property type="entry name" value="Homeodomain-like"/>
    <property type="match status" value="1"/>
</dbReference>
<proteinExistence type="predicted"/>
<dbReference type="GO" id="GO:0003700">
    <property type="term" value="F:DNA-binding transcription factor activity"/>
    <property type="evidence" value="ECO:0007669"/>
    <property type="project" value="InterPro"/>
</dbReference>
<dbReference type="Proteomes" id="UP000467305">
    <property type="component" value="Unassembled WGS sequence"/>
</dbReference>
<dbReference type="InterPro" id="IPR018060">
    <property type="entry name" value="HTH_AraC"/>
</dbReference>
<protein>
    <submittedName>
        <fullName evidence="6">AraC family transcriptional regulator</fullName>
    </submittedName>
</protein>
<feature type="transmembrane region" description="Helical" evidence="4">
    <location>
        <begin position="61"/>
        <end position="85"/>
    </location>
</feature>
<dbReference type="InterPro" id="IPR009057">
    <property type="entry name" value="Homeodomain-like_sf"/>
</dbReference>
<dbReference type="GO" id="GO:0043565">
    <property type="term" value="F:sequence-specific DNA binding"/>
    <property type="evidence" value="ECO:0007669"/>
    <property type="project" value="InterPro"/>
</dbReference>
<dbReference type="SMART" id="SM00342">
    <property type="entry name" value="HTH_ARAC"/>
    <property type="match status" value="1"/>
</dbReference>
<comment type="caution">
    <text evidence="6">The sequence shown here is derived from an EMBL/GenBank/DDBJ whole genome shotgun (WGS) entry which is preliminary data.</text>
</comment>
<dbReference type="InterPro" id="IPR018062">
    <property type="entry name" value="HTH_AraC-typ_CS"/>
</dbReference>
<evidence type="ECO:0000256" key="2">
    <source>
        <dbReference type="ARBA" id="ARBA00023125"/>
    </source>
</evidence>
<feature type="transmembrane region" description="Helical" evidence="4">
    <location>
        <begin position="173"/>
        <end position="191"/>
    </location>
</feature>
<dbReference type="PANTHER" id="PTHR43280:SF2">
    <property type="entry name" value="HTH-TYPE TRANSCRIPTIONAL REGULATOR EXSA"/>
    <property type="match status" value="1"/>
</dbReference>
<dbReference type="PRINTS" id="PR00032">
    <property type="entry name" value="HTHARAC"/>
</dbReference>
<feature type="transmembrane region" description="Helical" evidence="4">
    <location>
        <begin position="6"/>
        <end position="25"/>
    </location>
</feature>
<evidence type="ECO:0000256" key="4">
    <source>
        <dbReference type="SAM" id="Phobius"/>
    </source>
</evidence>